<dbReference type="Pfam" id="PF05577">
    <property type="entry name" value="Peptidase_S28"/>
    <property type="match status" value="1"/>
</dbReference>
<dbReference type="GO" id="GO:0006508">
    <property type="term" value="P:proteolysis"/>
    <property type="evidence" value="ECO:0007669"/>
    <property type="project" value="UniProtKB-KW"/>
</dbReference>
<reference evidence="6" key="1">
    <citation type="journal article" date="2013" name="Genetics">
        <title>The draft genome and transcriptome of Panagrellus redivivus are shaped by the harsh demands of a free-living lifestyle.</title>
        <authorList>
            <person name="Srinivasan J."/>
            <person name="Dillman A.R."/>
            <person name="Macchietto M.G."/>
            <person name="Heikkinen L."/>
            <person name="Lakso M."/>
            <person name="Fracchia K.M."/>
            <person name="Antoshechkin I."/>
            <person name="Mortazavi A."/>
            <person name="Wong G."/>
            <person name="Sternberg P.W."/>
        </authorList>
    </citation>
    <scope>NUCLEOTIDE SEQUENCE [LARGE SCALE GENOMIC DNA]</scope>
    <source>
        <strain evidence="6">MT8872</strain>
    </source>
</reference>
<dbReference type="AlphaFoldDB" id="A0A7E4VNK1"/>
<dbReference type="Gene3D" id="3.40.50.1820">
    <property type="entry name" value="alpha/beta hydrolase"/>
    <property type="match status" value="1"/>
</dbReference>
<proteinExistence type="inferred from homology"/>
<keyword evidence="4" id="KW-0378">Hydrolase</keyword>
<evidence type="ECO:0000256" key="4">
    <source>
        <dbReference type="ARBA" id="ARBA00022801"/>
    </source>
</evidence>
<dbReference type="PANTHER" id="PTHR11010:SF117">
    <property type="entry name" value="SERINE PROTEASE 16"/>
    <property type="match status" value="1"/>
</dbReference>
<dbReference type="Gene3D" id="1.20.120.980">
    <property type="entry name" value="Serine carboxypeptidase S28, SKS domain"/>
    <property type="match status" value="1"/>
</dbReference>
<evidence type="ECO:0000256" key="2">
    <source>
        <dbReference type="ARBA" id="ARBA00022670"/>
    </source>
</evidence>
<keyword evidence="6" id="KW-1185">Reference proteome</keyword>
<keyword evidence="5" id="KW-0325">Glycoprotein</keyword>
<dbReference type="GO" id="GO:0008239">
    <property type="term" value="F:dipeptidyl-peptidase activity"/>
    <property type="evidence" value="ECO:0007669"/>
    <property type="project" value="TreeGrafter"/>
</dbReference>
<keyword evidence="2" id="KW-0645">Protease</keyword>
<keyword evidence="3" id="KW-0732">Signal</keyword>
<dbReference type="InterPro" id="IPR008758">
    <property type="entry name" value="Peptidase_S28"/>
</dbReference>
<dbReference type="Proteomes" id="UP000492821">
    <property type="component" value="Unassembled WGS sequence"/>
</dbReference>
<name>A0A7E4VNK1_PANRE</name>
<dbReference type="GO" id="GO:0070008">
    <property type="term" value="F:serine-type exopeptidase activity"/>
    <property type="evidence" value="ECO:0007669"/>
    <property type="project" value="InterPro"/>
</dbReference>
<organism evidence="6 7">
    <name type="scientific">Panagrellus redivivus</name>
    <name type="common">Microworm</name>
    <dbReference type="NCBI Taxonomy" id="6233"/>
    <lineage>
        <taxon>Eukaryota</taxon>
        <taxon>Metazoa</taxon>
        <taxon>Ecdysozoa</taxon>
        <taxon>Nematoda</taxon>
        <taxon>Chromadorea</taxon>
        <taxon>Rhabditida</taxon>
        <taxon>Tylenchina</taxon>
        <taxon>Panagrolaimomorpha</taxon>
        <taxon>Panagrolaimoidea</taxon>
        <taxon>Panagrolaimidae</taxon>
        <taxon>Panagrellus</taxon>
    </lineage>
</organism>
<dbReference type="InterPro" id="IPR042269">
    <property type="entry name" value="Ser_carbopepase_S28_SKS"/>
</dbReference>
<reference evidence="7" key="2">
    <citation type="submission" date="2020-10" db="UniProtKB">
        <authorList>
            <consortium name="WormBaseParasite"/>
        </authorList>
    </citation>
    <scope>IDENTIFICATION</scope>
</reference>
<evidence type="ECO:0000313" key="7">
    <source>
        <dbReference type="WBParaSite" id="Pan_g23329.t1"/>
    </source>
</evidence>
<evidence type="ECO:0000256" key="5">
    <source>
        <dbReference type="ARBA" id="ARBA00023180"/>
    </source>
</evidence>
<dbReference type="InterPro" id="IPR029058">
    <property type="entry name" value="AB_hydrolase_fold"/>
</dbReference>
<comment type="similarity">
    <text evidence="1">Belongs to the peptidase S28 family.</text>
</comment>
<dbReference type="WBParaSite" id="Pan_g23329.t1">
    <property type="protein sequence ID" value="Pan_g23329.t1"/>
    <property type="gene ID" value="Pan_g23329"/>
</dbReference>
<sequence>MAGDFRSWLWQTCNEFGFFESTDSNLTTNNFVGPDIPVDYYIQQCVDVFGDAFSNSTIFSNIAKTNAYYTSQNYNATRVVAPNGSNDPWHVLGIRHNHNPQLYAFTIAGAGHCADMYPSAPSDVPGLTFVKNEIRYLVLEWIYDNKY</sequence>
<protein>
    <submittedName>
        <fullName evidence="7">Serine protease K12H4.7</fullName>
    </submittedName>
</protein>
<dbReference type="PANTHER" id="PTHR11010">
    <property type="entry name" value="PROTEASE S28 PRO-X CARBOXYPEPTIDASE-RELATED"/>
    <property type="match status" value="1"/>
</dbReference>
<evidence type="ECO:0000256" key="1">
    <source>
        <dbReference type="ARBA" id="ARBA00011079"/>
    </source>
</evidence>
<accession>A0A7E4VNK1</accession>
<evidence type="ECO:0000256" key="3">
    <source>
        <dbReference type="ARBA" id="ARBA00022729"/>
    </source>
</evidence>
<evidence type="ECO:0000313" key="6">
    <source>
        <dbReference type="Proteomes" id="UP000492821"/>
    </source>
</evidence>